<dbReference type="InterPro" id="IPR036047">
    <property type="entry name" value="F-box-like_dom_sf"/>
</dbReference>
<feature type="domain" description="F-box" evidence="10">
    <location>
        <begin position="430"/>
        <end position="479"/>
    </location>
</feature>
<dbReference type="PROSITE" id="PS50181">
    <property type="entry name" value="FBOX"/>
    <property type="match status" value="1"/>
</dbReference>
<dbReference type="PANTHER" id="PTHR11070:SF30">
    <property type="entry name" value="F-BOX DNA HELICASE 1"/>
    <property type="match status" value="1"/>
</dbReference>
<dbReference type="GO" id="GO:0005524">
    <property type="term" value="F:ATP binding"/>
    <property type="evidence" value="ECO:0007669"/>
    <property type="project" value="UniProtKB-KW"/>
</dbReference>
<dbReference type="Pfam" id="PF00646">
    <property type="entry name" value="F-box"/>
    <property type="match status" value="1"/>
</dbReference>
<keyword evidence="4" id="KW-0067">ATP-binding</keyword>
<dbReference type="EMBL" id="PZQS01000009">
    <property type="protein sequence ID" value="PVD25065.1"/>
    <property type="molecule type" value="Genomic_DNA"/>
</dbReference>
<feature type="compositionally biased region" description="Basic and acidic residues" evidence="9">
    <location>
        <begin position="132"/>
        <end position="143"/>
    </location>
</feature>
<dbReference type="GO" id="GO:0043138">
    <property type="term" value="F:3'-5' DNA helicase activity"/>
    <property type="evidence" value="ECO:0007669"/>
    <property type="project" value="UniProtKB-EC"/>
</dbReference>
<dbReference type="OrthoDB" id="1470711at2759"/>
<organism evidence="11 12">
    <name type="scientific">Pomacea canaliculata</name>
    <name type="common">Golden apple snail</name>
    <dbReference type="NCBI Taxonomy" id="400727"/>
    <lineage>
        <taxon>Eukaryota</taxon>
        <taxon>Metazoa</taxon>
        <taxon>Spiralia</taxon>
        <taxon>Lophotrochozoa</taxon>
        <taxon>Mollusca</taxon>
        <taxon>Gastropoda</taxon>
        <taxon>Caenogastropoda</taxon>
        <taxon>Architaenioglossa</taxon>
        <taxon>Ampullarioidea</taxon>
        <taxon>Ampullariidae</taxon>
        <taxon>Pomacea</taxon>
    </lineage>
</organism>
<dbReference type="EC" id="5.6.2.4" evidence="7"/>
<evidence type="ECO:0000256" key="5">
    <source>
        <dbReference type="ARBA" id="ARBA00023235"/>
    </source>
</evidence>
<dbReference type="PANTHER" id="PTHR11070">
    <property type="entry name" value="UVRD / RECB / PCRA DNA HELICASE FAMILY MEMBER"/>
    <property type="match status" value="1"/>
</dbReference>
<dbReference type="InterPro" id="IPR001810">
    <property type="entry name" value="F-box_dom"/>
</dbReference>
<dbReference type="GO" id="GO:0005634">
    <property type="term" value="C:nucleus"/>
    <property type="evidence" value="ECO:0007669"/>
    <property type="project" value="TreeGrafter"/>
</dbReference>
<dbReference type="InterPro" id="IPR014016">
    <property type="entry name" value="UvrD-like_ATP-bd"/>
</dbReference>
<feature type="region of interest" description="Disordered" evidence="9">
    <location>
        <begin position="112"/>
        <end position="143"/>
    </location>
</feature>
<evidence type="ECO:0000256" key="3">
    <source>
        <dbReference type="ARBA" id="ARBA00022806"/>
    </source>
</evidence>
<dbReference type="AlphaFoldDB" id="A0A2T7NV77"/>
<evidence type="ECO:0000256" key="8">
    <source>
        <dbReference type="ARBA" id="ARBA00048988"/>
    </source>
</evidence>
<keyword evidence="3" id="KW-0347">Helicase</keyword>
<evidence type="ECO:0000313" key="11">
    <source>
        <dbReference type="EMBL" id="PVD25065.1"/>
    </source>
</evidence>
<evidence type="ECO:0000259" key="10">
    <source>
        <dbReference type="PROSITE" id="PS50181"/>
    </source>
</evidence>
<dbReference type="Pfam" id="PF13361">
    <property type="entry name" value="UvrD_C"/>
    <property type="match status" value="1"/>
</dbReference>
<keyword evidence="12" id="KW-1185">Reference proteome</keyword>
<dbReference type="SUPFAM" id="SSF52540">
    <property type="entry name" value="P-loop containing nucleoside triphosphate hydrolases"/>
    <property type="match status" value="1"/>
</dbReference>
<comment type="catalytic activity">
    <reaction evidence="6">
        <text>Couples ATP hydrolysis with the unwinding of duplex DNA by translocating in the 3'-5' direction.</text>
        <dbReference type="EC" id="5.6.2.4"/>
    </reaction>
</comment>
<dbReference type="InterPro" id="IPR014017">
    <property type="entry name" value="DNA_helicase_UvrD-like_C"/>
</dbReference>
<keyword evidence="1" id="KW-0547">Nucleotide-binding</keyword>
<dbReference type="SUPFAM" id="SSF81383">
    <property type="entry name" value="F-box domain"/>
    <property type="match status" value="1"/>
</dbReference>
<gene>
    <name evidence="11" type="ORF">C0Q70_15563</name>
</gene>
<evidence type="ECO:0000256" key="4">
    <source>
        <dbReference type="ARBA" id="ARBA00022840"/>
    </source>
</evidence>
<dbReference type="GO" id="GO:0003677">
    <property type="term" value="F:DNA binding"/>
    <property type="evidence" value="ECO:0007669"/>
    <property type="project" value="InterPro"/>
</dbReference>
<comment type="caution">
    <text evidence="11">The sequence shown here is derived from an EMBL/GenBank/DDBJ whole genome shotgun (WGS) entry which is preliminary data.</text>
</comment>
<protein>
    <recommendedName>
        <fullName evidence="7">DNA 3'-5' helicase</fullName>
        <ecNumber evidence="7">5.6.2.4</ecNumber>
    </recommendedName>
</protein>
<dbReference type="STRING" id="400727.A0A2T7NV77"/>
<comment type="catalytic activity">
    <reaction evidence="8">
        <text>ATP + H2O = ADP + phosphate + H(+)</text>
        <dbReference type="Rhea" id="RHEA:13065"/>
        <dbReference type="ChEBI" id="CHEBI:15377"/>
        <dbReference type="ChEBI" id="CHEBI:15378"/>
        <dbReference type="ChEBI" id="CHEBI:30616"/>
        <dbReference type="ChEBI" id="CHEBI:43474"/>
        <dbReference type="ChEBI" id="CHEBI:456216"/>
        <dbReference type="EC" id="5.6.2.4"/>
    </reaction>
</comment>
<dbReference type="Proteomes" id="UP000245119">
    <property type="component" value="Linkage Group LG9"/>
</dbReference>
<evidence type="ECO:0000256" key="6">
    <source>
        <dbReference type="ARBA" id="ARBA00034617"/>
    </source>
</evidence>
<evidence type="ECO:0000256" key="9">
    <source>
        <dbReference type="SAM" id="MobiDB-lite"/>
    </source>
</evidence>
<dbReference type="Gene3D" id="3.40.50.300">
    <property type="entry name" value="P-loop containing nucleotide triphosphate hydrolases"/>
    <property type="match status" value="2"/>
</dbReference>
<name>A0A2T7NV77_POMCA</name>
<evidence type="ECO:0000313" key="12">
    <source>
        <dbReference type="Proteomes" id="UP000245119"/>
    </source>
</evidence>
<feature type="compositionally biased region" description="Basic residues" evidence="9">
    <location>
        <begin position="326"/>
        <end position="338"/>
    </location>
</feature>
<feature type="region of interest" description="Disordered" evidence="9">
    <location>
        <begin position="292"/>
        <end position="363"/>
    </location>
</feature>
<dbReference type="Pfam" id="PF00580">
    <property type="entry name" value="UvrD-helicase"/>
    <property type="match status" value="1"/>
</dbReference>
<dbReference type="GO" id="GO:0000724">
    <property type="term" value="P:double-strand break repair via homologous recombination"/>
    <property type="evidence" value="ECO:0007669"/>
    <property type="project" value="TreeGrafter"/>
</dbReference>
<dbReference type="GO" id="GO:0016787">
    <property type="term" value="F:hydrolase activity"/>
    <property type="evidence" value="ECO:0007669"/>
    <property type="project" value="UniProtKB-KW"/>
</dbReference>
<proteinExistence type="predicted"/>
<accession>A0A2T7NV77</accession>
<evidence type="ECO:0000256" key="1">
    <source>
        <dbReference type="ARBA" id="ARBA00022741"/>
    </source>
</evidence>
<keyword evidence="2" id="KW-0378">Hydrolase</keyword>
<keyword evidence="5" id="KW-0413">Isomerase</keyword>
<feature type="region of interest" description="Disordered" evidence="9">
    <location>
        <begin position="222"/>
        <end position="259"/>
    </location>
</feature>
<dbReference type="InterPro" id="IPR027417">
    <property type="entry name" value="P-loop_NTPase"/>
</dbReference>
<evidence type="ECO:0000256" key="2">
    <source>
        <dbReference type="ARBA" id="ARBA00022801"/>
    </source>
</evidence>
<dbReference type="InterPro" id="IPR000212">
    <property type="entry name" value="DNA_helicase_UvrD/REP"/>
</dbReference>
<dbReference type="Gene3D" id="1.10.486.10">
    <property type="entry name" value="PCRA, domain 4"/>
    <property type="match status" value="1"/>
</dbReference>
<feature type="compositionally biased region" description="Basic and acidic residues" evidence="9">
    <location>
        <begin position="309"/>
        <end position="325"/>
    </location>
</feature>
<dbReference type="GO" id="GO:0031297">
    <property type="term" value="P:replication fork processing"/>
    <property type="evidence" value="ECO:0007669"/>
    <property type="project" value="TreeGrafter"/>
</dbReference>
<sequence length="1241" mass="140517">MDDTFTQSYEHVQKKRRIHRGLEECVAYSQSEEGTETLRQPLAASAKKQLPSRNLYPVHRRHKKFQTQVNLSLSAPSKIQIPGQILPCTLNDRTTEKANQLLQRLTGNMQMKTEDVDFEDRDSFSSGSELNEPSKGKFTKSSDNDKHILKNLGGFTTASSVYSQPSTHWTSCLASSSSATPTNLKFLDSSASGAQFTNFAPCTKKSKIPPGQRSIKQFMTPVSQSSDGVHKSNLSKVSSHTNSVQFTSPSQNQTLPGTSKELTCRMSTETCSSVKSESDIVYIISSDDSTDGLDKKKNDKMLKFSRQQSSDRDSTDVAEKLSCETRKRKRSRKTKTRKWIKESRTPGCRKTQEKSNSKTSFTGSCTSYSARQLQEQFVTVTPSTSRDFLVTDEDDFESCPTPNKPVMKSTVEVGKTYGLLGESKVEVEAVNYFQQLPLDVVENIFCRLPMLDLLLNTNRVCLYWNDVISNSKFIYWKKLYHRLKKDVTEARNTIENLLKQNDMCLPSVRLVSLIRYMKIFKPLCKENNLCELLQQHPKYTSAVILLKERAPDCFHNKEPNPWSLITALAMVATSVRETTLVLQLLTSPRANVQCTDIIECFYCIATFLLAFQKCSSHNCAARVDTEQGITCIQMSKLKNWSALSAMHYHLFYALYLFENLSISNHSMLQSAMNSSSGQQSIIRYSQGETKVRLTHEQVRIIRFTPGPGDIVKIIAFAGTGKTTTLVRYSQMRPNLRFLLIVFNKSVCEHAQKCFPANVTCKTAHSLAYAAVGKRYQAAKKLNIGSLKVFYVAMSLPEQTEKSQKENYFVRGKMVLKTINNFCASSDEEISVYHTPETQMCETTGLFEPIPFHVRQQYARDAEYYWNRMKDLQDTRVRMTHDGYMKLYQLSKPKLSGYDVILVDEAQDLTPALIDILHCQHQPKIFVGDPHQQIYSFRGAVNAMQQSFRFGPEISRMAGIILETMKAEKKTIVGHGKPGSVNGERVGQLAILCRTNYTVFSEAVLLCFYSSGLEGLDFLTLKDIYNLLHQPEGQRDIKSKFIARFENMAKLEKYAQKTTDNELLGKIRIVKTYDQILPACMSRIREKTVRDLTQADVVLSTVHKAKGLEFSTVKITDDFIESRADVEWTSIPSLRLPIEEVNLLYVAVTRAKHALMMSNLLYILFTYGGGGFAWPMLSDELTKLGISFTCLETGEGFEPKTLTLYRPKTTLGNKTERAEGVYSPQWLLDNESEFVHLLGCKI</sequence>
<evidence type="ECO:0000256" key="7">
    <source>
        <dbReference type="ARBA" id="ARBA00034808"/>
    </source>
</evidence>
<dbReference type="Gene3D" id="1.20.1280.50">
    <property type="match status" value="1"/>
</dbReference>
<feature type="compositionally biased region" description="Basic and acidic residues" evidence="9">
    <location>
        <begin position="292"/>
        <end position="302"/>
    </location>
</feature>
<reference evidence="11 12" key="1">
    <citation type="submission" date="2018-04" db="EMBL/GenBank/DDBJ databases">
        <title>The genome of golden apple snail Pomacea canaliculata provides insight into stress tolerance and invasive adaptation.</title>
        <authorList>
            <person name="Liu C."/>
            <person name="Liu B."/>
            <person name="Ren Y."/>
            <person name="Zhang Y."/>
            <person name="Wang H."/>
            <person name="Li S."/>
            <person name="Jiang F."/>
            <person name="Yin L."/>
            <person name="Zhang G."/>
            <person name="Qian W."/>
            <person name="Fan W."/>
        </authorList>
    </citation>
    <scope>NUCLEOTIDE SEQUENCE [LARGE SCALE GENOMIC DNA]</scope>
    <source>
        <strain evidence="11">SZHN2017</strain>
        <tissue evidence="11">Muscle</tissue>
    </source>
</reference>
<feature type="compositionally biased region" description="Basic and acidic residues" evidence="9">
    <location>
        <begin position="339"/>
        <end position="356"/>
    </location>
</feature>